<evidence type="ECO:0000256" key="2">
    <source>
        <dbReference type="ARBA" id="ARBA00023157"/>
    </source>
</evidence>
<dbReference type="Gene3D" id="4.10.1080.10">
    <property type="entry name" value="TSP type-3 repeat"/>
    <property type="match status" value="1"/>
</dbReference>
<dbReference type="InterPro" id="IPR028974">
    <property type="entry name" value="TSP_type-3_rpt"/>
</dbReference>
<keyword evidence="4" id="KW-0812">Transmembrane</keyword>
<dbReference type="Gene3D" id="2.60.120.200">
    <property type="match status" value="1"/>
</dbReference>
<dbReference type="InterPro" id="IPR006558">
    <property type="entry name" value="LamG-like"/>
</dbReference>
<keyword evidence="7" id="KW-1185">Reference proteome</keyword>
<feature type="transmembrane region" description="Helical" evidence="4">
    <location>
        <begin position="12"/>
        <end position="32"/>
    </location>
</feature>
<feature type="region of interest" description="Disordered" evidence="3">
    <location>
        <begin position="676"/>
        <end position="704"/>
    </location>
</feature>
<evidence type="ECO:0000256" key="4">
    <source>
        <dbReference type="SAM" id="Phobius"/>
    </source>
</evidence>
<dbReference type="Gene3D" id="2.60.120.260">
    <property type="entry name" value="Galactose-binding domain-like"/>
    <property type="match status" value="1"/>
</dbReference>
<dbReference type="InterPro" id="IPR013783">
    <property type="entry name" value="Ig-like_fold"/>
</dbReference>
<protein>
    <submittedName>
        <fullName evidence="6">Choice-of-anchor D domain-containing protein</fullName>
    </submittedName>
</protein>
<dbReference type="PROSITE" id="PS50060">
    <property type="entry name" value="MAM_2"/>
    <property type="match status" value="1"/>
</dbReference>
<keyword evidence="1" id="KW-0732">Signal</keyword>
<dbReference type="NCBIfam" id="TIGR04183">
    <property type="entry name" value="Por_Secre_tail"/>
    <property type="match status" value="1"/>
</dbReference>
<dbReference type="InterPro" id="IPR026444">
    <property type="entry name" value="Secre_tail"/>
</dbReference>
<gene>
    <name evidence="6" type="ORF">G4L40_04625</name>
</gene>
<evidence type="ECO:0000313" key="7">
    <source>
        <dbReference type="Proteomes" id="UP000761423"/>
    </source>
</evidence>
<comment type="caution">
    <text evidence="6">The sequence shown here is derived from an EMBL/GenBank/DDBJ whole genome shotgun (WGS) entry which is preliminary data.</text>
</comment>
<dbReference type="NCBIfam" id="NF012200">
    <property type="entry name" value="choice_anch_D"/>
    <property type="match status" value="1"/>
</dbReference>
<dbReference type="InterPro" id="IPR013320">
    <property type="entry name" value="ConA-like_dom_sf"/>
</dbReference>
<keyword evidence="2" id="KW-1015">Disulfide bond</keyword>
<dbReference type="EMBL" id="JAAJBV010000002">
    <property type="protein sequence ID" value="NHM03985.1"/>
    <property type="molecule type" value="Genomic_DNA"/>
</dbReference>
<accession>A0ABX0IF44</accession>
<dbReference type="SUPFAM" id="SSF49899">
    <property type="entry name" value="Concanavalin A-like lectins/glucanases"/>
    <property type="match status" value="1"/>
</dbReference>
<organism evidence="6 7">
    <name type="scientific">Flavobacterium celericrescens</name>
    <dbReference type="NCBI Taxonomy" id="2709780"/>
    <lineage>
        <taxon>Bacteria</taxon>
        <taxon>Pseudomonadati</taxon>
        <taxon>Bacteroidota</taxon>
        <taxon>Flavobacteriia</taxon>
        <taxon>Flavobacteriales</taxon>
        <taxon>Flavobacteriaceae</taxon>
        <taxon>Flavobacterium</taxon>
    </lineage>
</organism>
<reference evidence="6 7" key="1">
    <citation type="submission" date="2020-02" db="EMBL/GenBank/DDBJ databases">
        <authorList>
            <person name="Chen W.-M."/>
        </authorList>
    </citation>
    <scope>NUCLEOTIDE SEQUENCE [LARGE SCALE GENOMIC DNA]</scope>
    <source>
        <strain evidence="6 7">TWA-26</strain>
    </source>
</reference>
<dbReference type="Proteomes" id="UP000761423">
    <property type="component" value="Unassembled WGS sequence"/>
</dbReference>
<evidence type="ECO:0000256" key="1">
    <source>
        <dbReference type="ARBA" id="ARBA00022729"/>
    </source>
</evidence>
<dbReference type="Pfam" id="PF13385">
    <property type="entry name" value="Laminin_G_3"/>
    <property type="match status" value="1"/>
</dbReference>
<evidence type="ECO:0000256" key="3">
    <source>
        <dbReference type="SAM" id="MobiDB-lite"/>
    </source>
</evidence>
<proteinExistence type="predicted"/>
<dbReference type="RefSeq" id="WP_166235974.1">
    <property type="nucleotide sequence ID" value="NZ_JAAJBV010000002.1"/>
</dbReference>
<keyword evidence="4" id="KW-1133">Transmembrane helix</keyword>
<keyword evidence="4" id="KW-0472">Membrane</keyword>
<dbReference type="SMART" id="SM00560">
    <property type="entry name" value="LamGL"/>
    <property type="match status" value="1"/>
</dbReference>
<feature type="domain" description="MAM" evidence="5">
    <location>
        <begin position="531"/>
        <end position="581"/>
    </location>
</feature>
<name>A0ABX0IF44_9FLAO</name>
<sequence length="1643" mass="179706">MEKKITSTTSHFLWAILFWYCGQIVCYSQTLITSQGFDSSAADTWNYTSSINMGTIGTNTSRFVSTPNSLRFGGSNSSIVGLLFNDPTISFTNTNISAYTNVKVTLHFSCDGTPDDSDDFYLDVSYNNGLTYTSTKLIDGKNDTSDNLAFSHSAAAGITVGSSYTLNIPNGNTQVLVRIRFDERDNQSNTGDYYFIDNVSLSGTPIGSFINVTGTNNNVVSYNSSAITTNGTDFGTTQIGATPIIKTFTIKNIGSNTINLSGSPTVQISGSSAFSVSSFPSSTINSEASTTFQITFNPITLGVKTATVSISSNADTNNPYLFEIKGEGIQTFFDSDDDAVFDNIDIDDDNDCIQDATEESNCNLMNGPKVNYKFLHETFGTGARTTINTTYNAITTYCYEDGTAGINTPECPNLSTVDLNDGKYTVGSSAQIASWAAAYWHLGGDHTGDTNGRMAIFNASYTPGIFYTATISGALPNIPITYSFWVLNLDRTDAPGIATRLRPDVRVEFRDMNDGLITFIETGDITPTTAGNLAGDWQHFTADLVLNVSAFKVIFINNETGGTGNDLALDDILISQTLCDLDSDGVADVFDLDSDNDGLPDIVEVGLGNLSEGKAYVVNWVDANSNGMHDIAESQLVPDTDGDGVPNYLDLDSDNDSIFDVDESWAENINAYVGYENGDGDIDGDGTGDGPESETFRNKDTNADGNLEGFGDGILDIYDYNFNVYGNLDQGTTIAPFLNYVIDTNGDGFPDYIDLKSNGSNFDILPTLYANLDTNSDGIIDGTTDNDKDGIIDNFDTNDNQFGSPRDLERKLFLSFDGRNDYGADVSLLGGWQNASLMAWININSLFNSEGVVVGQDKLKLVIDSAKKLKVIANGTVLQYDNFLSDSQWIHVAAVYDGTNGFLHLYVNGEKIKSTSISGAINADASLFTIGKNPISNSQYFKGKIDEIRLFNIALSDAQLQKMIYQEIGNNAGQVRGLIIPKDIPSLPWANLIRYFKMDNYKDDIIDNHTTATIDTAIGATIYNVKTIKYQEAPMPFITEQTGDFPTAVHSTIKEIRGIDAEEYDWSIIHAKHNITTTSNNIDLGLLIDPNITIIMQGDSKLQNDWYLKLDGKIDLQGRSQLLQTTDSDLDPSSIGILERDQQGTGNKFNYNYWSSPVSSIVSTTENNTGFTIANVLKDGTNPNNPQPIAWINGYDGSSNPLRLAKFWLNKFTNLTPIYANWQQINENSTLLVGQGFTMKGSGIAIAPAIVPQNYVFSGKPNNGVINHAGIQIAPNNILLTGNPYPSALDANDFILDNLGYITGTLYFWEHYPSNNTHVLAGYQGGYGARNLVGGIAPIAPALISGTGSSSRIPGREIPVAQGYIIKGNNTGGQITFQNSQRDFVKENEVDSNIMFKGTIKENKSENTITSQSTGFATVRLGYTGCTNMHRQLLLGFMNQYADDNYNPGYDGEILDPQPNDIYFPLGNINLIIQGVGYFNNTNIYPLTVISNQTGLVKFMIDNLENFDPNQPIYIHDNLTDSYYDIRTNLLEITIPAGVIASRFSLRFYNPTLSTDLNTIDDQLTVYYDNETQEIKINNSLNNEIINEVSLFSILGQKIETWKIVNQNQQQITIKTKGLSKGIYIVQANSIDSKHFSKKIIIK</sequence>
<evidence type="ECO:0000259" key="5">
    <source>
        <dbReference type="PROSITE" id="PS50060"/>
    </source>
</evidence>
<evidence type="ECO:0000313" key="6">
    <source>
        <dbReference type="EMBL" id="NHM03985.1"/>
    </source>
</evidence>
<dbReference type="InterPro" id="IPR000998">
    <property type="entry name" value="MAM_dom"/>
</dbReference>
<dbReference type="Gene3D" id="2.60.40.10">
    <property type="entry name" value="Immunoglobulins"/>
    <property type="match status" value="1"/>
</dbReference>